<keyword evidence="2" id="KW-0732">Signal</keyword>
<feature type="signal peptide" evidence="2">
    <location>
        <begin position="1"/>
        <end position="18"/>
    </location>
</feature>
<feature type="transmembrane region" description="Helical" evidence="1">
    <location>
        <begin position="319"/>
        <end position="343"/>
    </location>
</feature>
<evidence type="ECO:0000313" key="4">
    <source>
        <dbReference type="Proteomes" id="UP000184396"/>
    </source>
</evidence>
<dbReference type="InterPro" id="IPR032809">
    <property type="entry name" value="Put_HupE_UreJ"/>
</dbReference>
<dbReference type="STRING" id="1178825.SAMN05216261_0893"/>
<evidence type="ECO:0000256" key="2">
    <source>
        <dbReference type="SAM" id="SignalP"/>
    </source>
</evidence>
<feature type="transmembrane region" description="Helical" evidence="1">
    <location>
        <begin position="231"/>
        <end position="253"/>
    </location>
</feature>
<dbReference type="Proteomes" id="UP000184396">
    <property type="component" value="Unassembled WGS sequence"/>
</dbReference>
<feature type="chain" id="PRO_5009916130" evidence="2">
    <location>
        <begin position="19"/>
        <end position="400"/>
    </location>
</feature>
<evidence type="ECO:0000256" key="1">
    <source>
        <dbReference type="SAM" id="Phobius"/>
    </source>
</evidence>
<organism evidence="3 4">
    <name type="scientific">Algibacter luteus</name>
    <dbReference type="NCBI Taxonomy" id="1178825"/>
    <lineage>
        <taxon>Bacteria</taxon>
        <taxon>Pseudomonadati</taxon>
        <taxon>Bacteroidota</taxon>
        <taxon>Flavobacteriia</taxon>
        <taxon>Flavobacteriales</taxon>
        <taxon>Flavobacteriaceae</taxon>
        <taxon>Algibacter</taxon>
    </lineage>
</organism>
<feature type="transmembrane region" description="Helical" evidence="1">
    <location>
        <begin position="355"/>
        <end position="372"/>
    </location>
</feature>
<feature type="transmembrane region" description="Helical" evidence="1">
    <location>
        <begin position="190"/>
        <end position="211"/>
    </location>
</feature>
<keyword evidence="1" id="KW-1133">Transmembrane helix</keyword>
<reference evidence="3 4" key="1">
    <citation type="submission" date="2016-11" db="EMBL/GenBank/DDBJ databases">
        <authorList>
            <person name="Jaros S."/>
            <person name="Januszkiewicz K."/>
            <person name="Wedrychowicz H."/>
        </authorList>
    </citation>
    <scope>NUCLEOTIDE SEQUENCE [LARGE SCALE GENOMIC DNA]</scope>
    <source>
        <strain evidence="3 4">CGMCC 1.12213</strain>
    </source>
</reference>
<gene>
    <name evidence="3" type="ORF">SAMN05216261_0893</name>
</gene>
<dbReference type="OrthoDB" id="9808870at2"/>
<feature type="transmembrane region" description="Helical" evidence="1">
    <location>
        <begin position="259"/>
        <end position="277"/>
    </location>
</feature>
<dbReference type="AlphaFoldDB" id="A0A1M6BT44"/>
<name>A0A1M6BT44_9FLAO</name>
<feature type="transmembrane region" description="Helical" evidence="1">
    <location>
        <begin position="289"/>
        <end position="307"/>
    </location>
</feature>
<keyword evidence="1" id="KW-0812">Transmembrane</keyword>
<proteinExistence type="predicted"/>
<dbReference type="Pfam" id="PF13795">
    <property type="entry name" value="HupE_UreJ_2"/>
    <property type="match status" value="1"/>
</dbReference>
<dbReference type="EMBL" id="FQYK01000002">
    <property type="protein sequence ID" value="SHI51925.1"/>
    <property type="molecule type" value="Genomic_DNA"/>
</dbReference>
<accession>A0A1M6BT44</accession>
<keyword evidence="4" id="KW-1185">Reference proteome</keyword>
<keyword evidence="1" id="KW-0472">Membrane</keyword>
<sequence>MKKLLFLFALLSSSFIYAHAPNSSYIFLRIYEKDGIEGRFEINATEINTFFNLNIPKNAKIEDIAPYKDLIQEYIRKNVSFSSEMGDYKIVFEELGYLPINYGNFMEFHFRLEEVKTLPDNLNIYYNIGFKEDKSHKGFLTVEYNWKAGMINNEAVIALDFSPSEPNDTLNLSESSVLTGFIAMIKQGVWHIWIGIDHILFLLALILPSVVRRKNNTIFGWEPVLNFKTAFIYIIKVVTFFTIAHTITLTLASLELVTLPSQLVESIIAFSIGLAAYHNIRPIFKMKDWIIAFIFGLFHGFGFASVLSDLGLTGEFLTLSLLGFNLGVEIGQLVIIIGIFPLLYLIRNYKFYPKFLVYTSVLLIIISLYWFIERVFDINLYIDDYIFQFAYNTAKWLGLK</sequence>
<evidence type="ECO:0000313" key="3">
    <source>
        <dbReference type="EMBL" id="SHI51925.1"/>
    </source>
</evidence>
<dbReference type="eggNOG" id="COG2370">
    <property type="taxonomic scope" value="Bacteria"/>
</dbReference>
<dbReference type="RefSeq" id="WP_019387512.1">
    <property type="nucleotide sequence ID" value="NZ_ALIH01000006.1"/>
</dbReference>
<protein>
    <submittedName>
        <fullName evidence="3">HupE / UreJ protein</fullName>
    </submittedName>
</protein>